<evidence type="ECO:0000313" key="1">
    <source>
        <dbReference type="EMBL" id="PAV24175.1"/>
    </source>
</evidence>
<protein>
    <submittedName>
        <fullName evidence="1">Uncharacterized protein</fullName>
    </submittedName>
</protein>
<gene>
    <name evidence="1" type="ORF">PNOK_0124300</name>
</gene>
<organism evidence="1 2">
    <name type="scientific">Pyrrhoderma noxium</name>
    <dbReference type="NCBI Taxonomy" id="2282107"/>
    <lineage>
        <taxon>Eukaryota</taxon>
        <taxon>Fungi</taxon>
        <taxon>Dikarya</taxon>
        <taxon>Basidiomycota</taxon>
        <taxon>Agaricomycotina</taxon>
        <taxon>Agaricomycetes</taxon>
        <taxon>Hymenochaetales</taxon>
        <taxon>Hymenochaetaceae</taxon>
        <taxon>Pyrrhoderma</taxon>
    </lineage>
</organism>
<dbReference type="InParanoid" id="A0A286UXI6"/>
<reference evidence="1 2" key="1">
    <citation type="journal article" date="2017" name="Mol. Ecol.">
        <title>Comparative and population genomic landscape of Phellinus noxius: A hypervariable fungus causing root rot in trees.</title>
        <authorList>
            <person name="Chung C.L."/>
            <person name="Lee T.J."/>
            <person name="Akiba M."/>
            <person name="Lee H.H."/>
            <person name="Kuo T.H."/>
            <person name="Liu D."/>
            <person name="Ke H.M."/>
            <person name="Yokoi T."/>
            <person name="Roa M.B."/>
            <person name="Lu M.J."/>
            <person name="Chang Y.Y."/>
            <person name="Ann P.J."/>
            <person name="Tsai J.N."/>
            <person name="Chen C.Y."/>
            <person name="Tzean S.S."/>
            <person name="Ota Y."/>
            <person name="Hattori T."/>
            <person name="Sahashi N."/>
            <person name="Liou R.F."/>
            <person name="Kikuchi T."/>
            <person name="Tsai I.J."/>
        </authorList>
    </citation>
    <scope>NUCLEOTIDE SEQUENCE [LARGE SCALE GENOMIC DNA]</scope>
    <source>
        <strain evidence="1 2">FFPRI411160</strain>
    </source>
</reference>
<keyword evidence="2" id="KW-1185">Reference proteome</keyword>
<sequence length="673" mass="77918">MRFSIIHHLFTHHSTNAFLFVHLGRKLIDSGSGAINEATGVTSIMVFPLEVYAEIIQYALHVSDEDFSCLVEDSKFGQLYHPTSNLLLVCKAWMRIATPYLYECVVLRTTGQVEALLDVMRNKTVGKELKPLLFPNIPELYIQHPETEEDNIKGLCDAFSEIKPKRVIIGYAGFKYNRSSEVREYFMESLSAAVRQSWTTLNTIEVNHPEPRHQYSYSLNLDTLCSALAVNPTIKGVIIKTNRWASFDGLRILRSLSASKTLEMVAFPGQNMPQAWLRDYSILRAPISTSNEGSDDESDEPDFNQRFHRFDEKIIQRIIFFTLRSHAEQFEGEKRVSMLRKRMCDLKLVSKKFEQSVEKITKLFITDLDPLKEKIMEFEAAYEIISSVSCLRMAQKNAKNLLSSTFKHFSHIRKLDITGKQTYVLYQARVIDLNHLDYLTIDVECEGTIQYSAISLFRNLKTLSLKYSCSINESKKNAKKGISRERILIPNVKTLIIKGGIHKSDMKSLLNCVFRDVEYFNCRISILCETDCEYKASPEDCNRFYNSLPNLKTLRFDQRDEDNHVLLSRLSGSHPGVKKMIIGDTFADLERANLDRNKRYYSDMFDTLRRMDLSGFPALQEVKLESVSYWPWRDRELKGWYHLIDSLEEKYKIKPETIREINPTLFFPLTNLT</sequence>
<dbReference type="Gene3D" id="3.80.10.10">
    <property type="entry name" value="Ribonuclease Inhibitor"/>
    <property type="match status" value="1"/>
</dbReference>
<dbReference type="EMBL" id="NBII01000001">
    <property type="protein sequence ID" value="PAV24175.1"/>
    <property type="molecule type" value="Genomic_DNA"/>
</dbReference>
<name>A0A286UXI6_9AGAM</name>
<proteinExistence type="predicted"/>
<dbReference type="OrthoDB" id="2786563at2759"/>
<dbReference type="InterPro" id="IPR032675">
    <property type="entry name" value="LRR_dom_sf"/>
</dbReference>
<accession>A0A286UXI6</accession>
<dbReference type="Proteomes" id="UP000217199">
    <property type="component" value="Unassembled WGS sequence"/>
</dbReference>
<comment type="caution">
    <text evidence="1">The sequence shown here is derived from an EMBL/GenBank/DDBJ whole genome shotgun (WGS) entry which is preliminary data.</text>
</comment>
<dbReference type="AlphaFoldDB" id="A0A286UXI6"/>
<evidence type="ECO:0000313" key="2">
    <source>
        <dbReference type="Proteomes" id="UP000217199"/>
    </source>
</evidence>